<evidence type="ECO:0000313" key="4">
    <source>
        <dbReference type="Proteomes" id="UP000745764"/>
    </source>
</evidence>
<organism evidence="3 4">
    <name type="scientific">Aureobasidium uvarum</name>
    <dbReference type="NCBI Taxonomy" id="2773716"/>
    <lineage>
        <taxon>Eukaryota</taxon>
        <taxon>Fungi</taxon>
        <taxon>Dikarya</taxon>
        <taxon>Ascomycota</taxon>
        <taxon>Pezizomycotina</taxon>
        <taxon>Dothideomycetes</taxon>
        <taxon>Dothideomycetidae</taxon>
        <taxon>Dothideales</taxon>
        <taxon>Saccotheciaceae</taxon>
        <taxon>Aureobasidium</taxon>
    </lineage>
</organism>
<gene>
    <name evidence="3" type="ORF">AWRI4620_LOCUS497</name>
</gene>
<evidence type="ECO:0000313" key="3">
    <source>
        <dbReference type="EMBL" id="CAD0106242.1"/>
    </source>
</evidence>
<feature type="domain" description="DUF7587" evidence="2">
    <location>
        <begin position="227"/>
        <end position="378"/>
    </location>
</feature>
<dbReference type="Pfam" id="PF24494">
    <property type="entry name" value="DUF7587"/>
    <property type="match status" value="1"/>
</dbReference>
<sequence length="548" mass="61434">MSKDVLALTPIVRVFDACPASGQINLYHQSRESQSGRDKDVHDNISYESQSTESVDSTVTDTSSPSSTPDTDTIVVAPVQQSESQQLTARRALGSQPQRRGCGNSYFKYREEHHITLYLLRTTIKGSWNQTTRCFNVIYQEDIANYGLERGLLPTALKSQFAFRRTSQRSLWETFLKQIKDDSCAFGEIKNRIETTLPTDATPDKALRSKKKTRRFGITREDAHPPLPVVLFRAYNDASQGSNSSEGFVASYFEGHDSLPPPPNYSNYDLENTIRKHISQHQDFKSPLISTGSCLVKLMRRAMKASARANDLKSCRIGIIDTQKVAQDDGIFYARPYRDLFRSIKKLFPWRYSAEEEYLVWGSIPKAAILADLSLQDLLSFIAEDFVLSHAFDTDISSGRVEQMCRTLKCKKTLLSSELTAGIACLVAFLGMEINTLPAIIAKLVCEVLHGWFIVLPVQSREAWLAEAAVFAHNFVDSQECVVVGHEEMHFTAICQAFLAGARTSLKSWAAHIEIDQNRAQVAIDRAIKVGLLDAEERVAMLEIEGVK</sequence>
<dbReference type="InterPro" id="IPR056009">
    <property type="entry name" value="DUF7587"/>
</dbReference>
<protein>
    <recommendedName>
        <fullName evidence="2">DUF7587 domain-containing protein</fullName>
    </recommendedName>
</protein>
<dbReference type="EMBL" id="CAINUL010000001">
    <property type="protein sequence ID" value="CAD0106242.1"/>
    <property type="molecule type" value="Genomic_DNA"/>
</dbReference>
<dbReference type="OrthoDB" id="5397734at2759"/>
<dbReference type="Proteomes" id="UP000745764">
    <property type="component" value="Unassembled WGS sequence"/>
</dbReference>
<reference evidence="3" key="1">
    <citation type="submission" date="2020-06" db="EMBL/GenBank/DDBJ databases">
        <authorList>
            <person name="Onetto C."/>
        </authorList>
    </citation>
    <scope>NUCLEOTIDE SEQUENCE</scope>
</reference>
<name>A0A9N8KD00_9PEZI</name>
<feature type="compositionally biased region" description="Low complexity" evidence="1">
    <location>
        <begin position="51"/>
        <end position="72"/>
    </location>
</feature>
<proteinExistence type="predicted"/>
<feature type="region of interest" description="Disordered" evidence="1">
    <location>
        <begin position="47"/>
        <end position="72"/>
    </location>
</feature>
<evidence type="ECO:0000256" key="1">
    <source>
        <dbReference type="SAM" id="MobiDB-lite"/>
    </source>
</evidence>
<evidence type="ECO:0000259" key="2">
    <source>
        <dbReference type="Pfam" id="PF24494"/>
    </source>
</evidence>
<dbReference type="AlphaFoldDB" id="A0A9N8KD00"/>
<keyword evidence="4" id="KW-1185">Reference proteome</keyword>
<accession>A0A9N8KD00</accession>
<comment type="caution">
    <text evidence="3">The sequence shown here is derived from an EMBL/GenBank/DDBJ whole genome shotgun (WGS) entry which is preliminary data.</text>
</comment>